<keyword evidence="3" id="KW-1133">Transmembrane helix</keyword>
<dbReference type="InterPro" id="IPR019734">
    <property type="entry name" value="TPR_rpt"/>
</dbReference>
<evidence type="ECO:0000313" key="4">
    <source>
        <dbReference type="EMBL" id="SHJ95239.1"/>
    </source>
</evidence>
<dbReference type="AlphaFoldDB" id="A0A1M6NHR4"/>
<dbReference type="Pfam" id="PF13174">
    <property type="entry name" value="TPR_6"/>
    <property type="match status" value="1"/>
</dbReference>
<keyword evidence="3" id="KW-0472">Membrane</keyword>
<dbReference type="SUPFAM" id="SSF48452">
    <property type="entry name" value="TPR-like"/>
    <property type="match status" value="2"/>
</dbReference>
<protein>
    <submittedName>
        <fullName evidence="4">Tetratricopeptide repeat-containing protein</fullName>
    </submittedName>
</protein>
<sequence length="467" mass="51052">MEYEYKQKIIYQSNYWYNDGLRKAGIRDMSGAIASLRRSLQYNRENIAARNLLGLVFYGRGEVVEGLVEWIISKNLKPKDNIANYYLAEIQNSENELQAYNQMVKKFNQCLVYAGQDGEDLAIIQLKKIVVDYPDFLKAHQLLALLYLHTEQYAKARQTLRAARKLDTTNEMTLLYMHELTQLRGKKLREEREKEADTVTYNLGNETIIQPAGSTMKEVASRVVLANILVGLVLGAAVVWFLIVPAVNQSKAEKTNQQIVEYSDKIAAMDAQINAQTTALDEYRSTSDQSEEAAQTAASTSDSYENLMTVVSQYNSASASDADMAATLKNVNRAALGAQGQAQYDSMSGAIFEPLCATLYESALESMATADYPAVIDALSQVTGMIATYSDGQALLNLGVAYAKSGDTENANVCYNKIIESLKDTDVAEQAKKGLDGDTNIGAGATAEDAAAEDTTGTAGSGTANGY</sequence>
<dbReference type="Proteomes" id="UP000184301">
    <property type="component" value="Unassembled WGS sequence"/>
</dbReference>
<feature type="coiled-coil region" evidence="1">
    <location>
        <begin position="83"/>
        <end position="110"/>
    </location>
</feature>
<keyword evidence="1" id="KW-0175">Coiled coil</keyword>
<gene>
    <name evidence="4" type="ORF">SAMN02745243_01816</name>
</gene>
<feature type="compositionally biased region" description="Low complexity" evidence="2">
    <location>
        <begin position="445"/>
        <end position="458"/>
    </location>
</feature>
<feature type="transmembrane region" description="Helical" evidence="3">
    <location>
        <begin position="223"/>
        <end position="243"/>
    </location>
</feature>
<dbReference type="Pfam" id="PF13181">
    <property type="entry name" value="TPR_8"/>
    <property type="match status" value="1"/>
</dbReference>
<evidence type="ECO:0000256" key="2">
    <source>
        <dbReference type="SAM" id="MobiDB-lite"/>
    </source>
</evidence>
<evidence type="ECO:0000256" key="3">
    <source>
        <dbReference type="SAM" id="Phobius"/>
    </source>
</evidence>
<organism evidence="4 5">
    <name type="scientific">Hespellia stercorisuis DSM 15480</name>
    <dbReference type="NCBI Taxonomy" id="1121950"/>
    <lineage>
        <taxon>Bacteria</taxon>
        <taxon>Bacillati</taxon>
        <taxon>Bacillota</taxon>
        <taxon>Clostridia</taxon>
        <taxon>Lachnospirales</taxon>
        <taxon>Lachnospiraceae</taxon>
        <taxon>Hespellia</taxon>
    </lineage>
</organism>
<evidence type="ECO:0000313" key="5">
    <source>
        <dbReference type="Proteomes" id="UP000184301"/>
    </source>
</evidence>
<dbReference type="OrthoDB" id="9791784at2"/>
<reference evidence="4 5" key="1">
    <citation type="submission" date="2016-11" db="EMBL/GenBank/DDBJ databases">
        <authorList>
            <person name="Jaros S."/>
            <person name="Januszkiewicz K."/>
            <person name="Wedrychowicz H."/>
        </authorList>
    </citation>
    <scope>NUCLEOTIDE SEQUENCE [LARGE SCALE GENOMIC DNA]</scope>
    <source>
        <strain evidence="4 5">DSM 15480</strain>
    </source>
</reference>
<dbReference type="STRING" id="1121950.SAMN02745243_01816"/>
<accession>A0A1M6NHR4</accession>
<evidence type="ECO:0000256" key="1">
    <source>
        <dbReference type="SAM" id="Coils"/>
    </source>
</evidence>
<keyword evidence="5" id="KW-1185">Reference proteome</keyword>
<proteinExistence type="predicted"/>
<feature type="region of interest" description="Disordered" evidence="2">
    <location>
        <begin position="445"/>
        <end position="467"/>
    </location>
</feature>
<dbReference type="RefSeq" id="WP_073108872.1">
    <property type="nucleotide sequence ID" value="NZ_FQZY01000023.1"/>
</dbReference>
<name>A0A1M6NHR4_9FIRM</name>
<dbReference type="EMBL" id="FQZY01000023">
    <property type="protein sequence ID" value="SHJ95239.1"/>
    <property type="molecule type" value="Genomic_DNA"/>
</dbReference>
<dbReference type="Gene3D" id="1.25.40.10">
    <property type="entry name" value="Tetratricopeptide repeat domain"/>
    <property type="match status" value="3"/>
</dbReference>
<keyword evidence="3" id="KW-0812">Transmembrane</keyword>
<dbReference type="InterPro" id="IPR011990">
    <property type="entry name" value="TPR-like_helical_dom_sf"/>
</dbReference>
<dbReference type="SMART" id="SM00028">
    <property type="entry name" value="TPR"/>
    <property type="match status" value="3"/>
</dbReference>